<evidence type="ECO:0000313" key="1">
    <source>
        <dbReference type="EMBL" id="TLD41452.1"/>
    </source>
</evidence>
<gene>
    <name evidence="1" type="ORF">JETT_2299</name>
</gene>
<comment type="caution">
    <text evidence="1">The sequence shown here is derived from an EMBL/GenBank/DDBJ whole genome shotgun (WGS) entry which is preliminary data.</text>
</comment>
<protein>
    <submittedName>
        <fullName evidence="1">Uncharacterized protein</fullName>
    </submittedName>
</protein>
<evidence type="ECO:0000313" key="2">
    <source>
        <dbReference type="Proteomes" id="UP000319783"/>
    </source>
</evidence>
<reference evidence="1 2" key="1">
    <citation type="submission" date="2019-04" db="EMBL/GenBank/DDBJ databases">
        <title>Genome of a novel bacterium Candidatus Jettenia ecosi reconstructed from metagenome of an anammox bioreactor.</title>
        <authorList>
            <person name="Mardanov A.V."/>
            <person name="Beletsky A.V."/>
            <person name="Ravin N.V."/>
            <person name="Botchkova E.A."/>
            <person name="Litti Y.V."/>
            <person name="Nozhevnikova A.N."/>
        </authorList>
    </citation>
    <scope>NUCLEOTIDE SEQUENCE [LARGE SCALE GENOMIC DNA]</scope>
    <source>
        <strain evidence="1">J2</strain>
    </source>
</reference>
<accession>A0A533Q9X5</accession>
<sequence>MHQAMINTNEKRVSSYEQWIAFNKKSVKNAKYAMKNEKFTVHFAWYNLHVSLPTC</sequence>
<dbReference type="EMBL" id="SULG01000048">
    <property type="protein sequence ID" value="TLD41452.1"/>
    <property type="molecule type" value="Genomic_DNA"/>
</dbReference>
<dbReference type="Proteomes" id="UP000319783">
    <property type="component" value="Unassembled WGS sequence"/>
</dbReference>
<organism evidence="1 2">
    <name type="scientific">Candidatus Jettenia ecosi</name>
    <dbReference type="NCBI Taxonomy" id="2494326"/>
    <lineage>
        <taxon>Bacteria</taxon>
        <taxon>Pseudomonadati</taxon>
        <taxon>Planctomycetota</taxon>
        <taxon>Candidatus Brocadiia</taxon>
        <taxon>Candidatus Brocadiales</taxon>
        <taxon>Candidatus Brocadiaceae</taxon>
        <taxon>Candidatus Jettenia</taxon>
    </lineage>
</organism>
<proteinExistence type="predicted"/>
<name>A0A533Q9X5_9BACT</name>
<dbReference type="AlphaFoldDB" id="A0A533Q9X5"/>